<name>A0ABR9XSR5_9CHLB</name>
<sequence>MKKLLSIGRYLVIIGVIGALLGSLALFMYGGALTVKEIIETARTASISSKGAKGLMLSLIEISDIFLLGTVMYIISAGLYELFIDDDIELPAWLVIHTLDDLKNKLIGVIVVVMGVVFLGQVIAWHGEQEIIYYGAAIAFVIAALTWFTSTKKK</sequence>
<keyword evidence="1" id="KW-0812">Transmembrane</keyword>
<feature type="transmembrane region" description="Helical" evidence="1">
    <location>
        <begin position="105"/>
        <end position="125"/>
    </location>
</feature>
<evidence type="ECO:0000313" key="2">
    <source>
        <dbReference type="EMBL" id="MBF0637086.1"/>
    </source>
</evidence>
<keyword evidence="3" id="KW-1185">Reference proteome</keyword>
<protein>
    <submittedName>
        <fullName evidence="2">YqhA family protein</fullName>
    </submittedName>
</protein>
<keyword evidence="1" id="KW-1133">Transmembrane helix</keyword>
<dbReference type="PANTHER" id="PTHR31721">
    <property type="entry name" value="OS06G0710300 PROTEIN"/>
    <property type="match status" value="1"/>
</dbReference>
<dbReference type="Proteomes" id="UP000619838">
    <property type="component" value="Unassembled WGS sequence"/>
</dbReference>
<feature type="transmembrane region" description="Helical" evidence="1">
    <location>
        <begin position="131"/>
        <end position="149"/>
    </location>
</feature>
<gene>
    <name evidence="2" type="ORF">INT08_07885</name>
</gene>
<evidence type="ECO:0000313" key="3">
    <source>
        <dbReference type="Proteomes" id="UP000619838"/>
    </source>
</evidence>
<dbReference type="Pfam" id="PF03350">
    <property type="entry name" value="UPF0114"/>
    <property type="match status" value="1"/>
</dbReference>
<organism evidence="2 3">
    <name type="scientific">Prosthecochloris ethylica</name>
    <dbReference type="NCBI Taxonomy" id="2743976"/>
    <lineage>
        <taxon>Bacteria</taxon>
        <taxon>Pseudomonadati</taxon>
        <taxon>Chlorobiota</taxon>
        <taxon>Chlorobiia</taxon>
        <taxon>Chlorobiales</taxon>
        <taxon>Chlorobiaceae</taxon>
        <taxon>Prosthecochloris</taxon>
    </lineage>
</organism>
<dbReference type="PIRSF" id="PIRSF026509">
    <property type="entry name" value="UCP026509"/>
    <property type="match status" value="1"/>
</dbReference>
<evidence type="ECO:0000256" key="1">
    <source>
        <dbReference type="SAM" id="Phobius"/>
    </source>
</evidence>
<dbReference type="EMBL" id="JADGII010000012">
    <property type="protein sequence ID" value="MBF0637086.1"/>
    <property type="molecule type" value="Genomic_DNA"/>
</dbReference>
<keyword evidence="1" id="KW-0472">Membrane</keyword>
<feature type="transmembrane region" description="Helical" evidence="1">
    <location>
        <begin position="65"/>
        <end position="84"/>
    </location>
</feature>
<comment type="caution">
    <text evidence="2">The sequence shown here is derived from an EMBL/GenBank/DDBJ whole genome shotgun (WGS) entry which is preliminary data.</text>
</comment>
<dbReference type="PANTHER" id="PTHR31721:SF4">
    <property type="entry name" value="OS06G0710300 PROTEIN"/>
    <property type="match status" value="1"/>
</dbReference>
<dbReference type="RefSeq" id="WP_175186800.1">
    <property type="nucleotide sequence ID" value="NZ_JABVZQ010000001.1"/>
</dbReference>
<reference evidence="2 3" key="1">
    <citation type="journal article" date="2020" name="Microorganisms">
        <title>Simultaneous Genome Sequencing of Prosthecochloris ethylica and Desulfuromonas acetoxidans within a Syntrophic Mixture Reveals Unique Pili and Protein Interactions.</title>
        <authorList>
            <person name="Kyndt J.A."/>
            <person name="Van Beeumen J.J."/>
            <person name="Meyer T.E."/>
        </authorList>
    </citation>
    <scope>NUCLEOTIDE SEQUENCE [LARGE SCALE GENOMIC DNA]</scope>
    <source>
        <strain evidence="2 3">N3</strain>
    </source>
</reference>
<dbReference type="InterPro" id="IPR005134">
    <property type="entry name" value="UPF0114"/>
</dbReference>
<feature type="transmembrane region" description="Helical" evidence="1">
    <location>
        <begin position="7"/>
        <end position="29"/>
    </location>
</feature>
<accession>A0ABR9XSR5</accession>
<proteinExistence type="predicted"/>